<dbReference type="PANTHER" id="PTHR38588:SF1">
    <property type="entry name" value="BLL0334 PROTEIN"/>
    <property type="match status" value="1"/>
</dbReference>
<comment type="caution">
    <text evidence="2">The sequence shown here is derived from an EMBL/GenBank/DDBJ whole genome shotgun (WGS) entry which is preliminary data.</text>
</comment>
<name>A0A941IIS6_9ACTN</name>
<dbReference type="SUPFAM" id="SSF55961">
    <property type="entry name" value="Bet v1-like"/>
    <property type="match status" value="1"/>
</dbReference>
<dbReference type="InterPro" id="IPR010419">
    <property type="entry name" value="CO_DH_gsu"/>
</dbReference>
<gene>
    <name evidence="2" type="ORF">KDK95_01970</name>
</gene>
<organism evidence="2 3">
    <name type="scientific">Actinospica acidithermotolerans</name>
    <dbReference type="NCBI Taxonomy" id="2828514"/>
    <lineage>
        <taxon>Bacteria</taxon>
        <taxon>Bacillati</taxon>
        <taxon>Actinomycetota</taxon>
        <taxon>Actinomycetes</taxon>
        <taxon>Catenulisporales</taxon>
        <taxon>Actinospicaceae</taxon>
        <taxon>Actinospica</taxon>
    </lineage>
</organism>
<evidence type="ECO:0000256" key="1">
    <source>
        <dbReference type="SAM" id="MobiDB-lite"/>
    </source>
</evidence>
<evidence type="ECO:0000313" key="3">
    <source>
        <dbReference type="Proteomes" id="UP000676325"/>
    </source>
</evidence>
<dbReference type="EMBL" id="JAGSOH010000003">
    <property type="protein sequence ID" value="MBR7825056.1"/>
    <property type="molecule type" value="Genomic_DNA"/>
</dbReference>
<dbReference type="Proteomes" id="UP000676325">
    <property type="component" value="Unassembled WGS sequence"/>
</dbReference>
<sequence length="229" mass="23847">MDFTNEFRVSLPLESAWELLGDVERIAPCMPGAQLTGVDGDEYRGTVKLKVGPMTTQYLGTATIEERDAEHHTMSLRARGRESRGQGSADATVTASLLPDGDGTVVRVATELRVTGKVAQFGKGVIEDISRKLMDQFATCLERKLAVPGEASAAQSAPESVAGSAAESAQPSSSPSSPSSSPPSARAAAPAAEPEAVDVLSIVRGPLAKRVVPLVLVLVAAAILVKKLT</sequence>
<keyword evidence="3" id="KW-1185">Reference proteome</keyword>
<feature type="region of interest" description="Disordered" evidence="1">
    <location>
        <begin position="156"/>
        <end position="190"/>
    </location>
</feature>
<dbReference type="PANTHER" id="PTHR38588">
    <property type="entry name" value="BLL0334 PROTEIN"/>
    <property type="match status" value="1"/>
</dbReference>
<evidence type="ECO:0000313" key="2">
    <source>
        <dbReference type="EMBL" id="MBR7825056.1"/>
    </source>
</evidence>
<accession>A0A941IIS6</accession>
<dbReference type="AlphaFoldDB" id="A0A941IIS6"/>
<dbReference type="InterPro" id="IPR023393">
    <property type="entry name" value="START-like_dom_sf"/>
</dbReference>
<feature type="compositionally biased region" description="Low complexity" evidence="1">
    <location>
        <begin position="162"/>
        <end position="190"/>
    </location>
</feature>
<dbReference type="Gene3D" id="3.30.530.20">
    <property type="match status" value="1"/>
</dbReference>
<dbReference type="RefSeq" id="WP_212516217.1">
    <property type="nucleotide sequence ID" value="NZ_JAGSOH010000003.1"/>
</dbReference>
<dbReference type="CDD" id="cd07823">
    <property type="entry name" value="SRPBCC_5"/>
    <property type="match status" value="1"/>
</dbReference>
<dbReference type="Pfam" id="PF06240">
    <property type="entry name" value="COXG"/>
    <property type="match status" value="1"/>
</dbReference>
<protein>
    <submittedName>
        <fullName evidence="2">SRPBCC family protein</fullName>
    </submittedName>
</protein>
<reference evidence="2" key="1">
    <citation type="submission" date="2021-04" db="EMBL/GenBank/DDBJ databases">
        <title>Genome based classification of Actinospica acidithermotolerans sp. nov., an actinobacterium isolated from an Indonesian hot spring.</title>
        <authorList>
            <person name="Kusuma A.B."/>
            <person name="Putra K.E."/>
            <person name="Nafisah S."/>
            <person name="Loh J."/>
            <person name="Nouioui I."/>
            <person name="Goodfellow M."/>
        </authorList>
    </citation>
    <scope>NUCLEOTIDE SEQUENCE</scope>
    <source>
        <strain evidence="2">MGRD01-02</strain>
    </source>
</reference>
<proteinExistence type="predicted"/>